<dbReference type="InterPro" id="IPR052743">
    <property type="entry name" value="Glutaminase_GtaA"/>
</dbReference>
<dbReference type="Pfam" id="PF17168">
    <property type="entry name" value="DUF5127"/>
    <property type="match status" value="1"/>
</dbReference>
<evidence type="ECO:0000259" key="4">
    <source>
        <dbReference type="Pfam" id="PF16335"/>
    </source>
</evidence>
<feature type="signal peptide" evidence="2">
    <location>
        <begin position="1"/>
        <end position="27"/>
    </location>
</feature>
<dbReference type="InterPro" id="IPR032514">
    <property type="entry name" value="GtaA_central"/>
</dbReference>
<name>A0A9X2F586_9BACT</name>
<keyword evidence="2" id="KW-0732">Signal</keyword>
<dbReference type="RefSeq" id="WP_252850599.1">
    <property type="nucleotide sequence ID" value="NZ_JAMXLR010000004.1"/>
</dbReference>
<dbReference type="Pfam" id="PF16335">
    <property type="entry name" value="GtaA_6_Hairpin"/>
    <property type="match status" value="1"/>
</dbReference>
<dbReference type="GO" id="GO:0005975">
    <property type="term" value="P:carbohydrate metabolic process"/>
    <property type="evidence" value="ECO:0007669"/>
    <property type="project" value="InterPro"/>
</dbReference>
<protein>
    <submittedName>
        <fullName evidence="6">DUF4965 domain-containing protein</fullName>
    </submittedName>
</protein>
<feature type="domain" description="Glutaminase A central" evidence="4">
    <location>
        <begin position="342"/>
        <end position="684"/>
    </location>
</feature>
<dbReference type="SUPFAM" id="SSF48208">
    <property type="entry name" value="Six-hairpin glycosidases"/>
    <property type="match status" value="1"/>
</dbReference>
<dbReference type="Gene3D" id="1.50.10.10">
    <property type="match status" value="1"/>
</dbReference>
<dbReference type="InterPro" id="IPR012341">
    <property type="entry name" value="6hp_glycosidase-like_sf"/>
</dbReference>
<evidence type="ECO:0000313" key="6">
    <source>
        <dbReference type="EMBL" id="MCO6042497.1"/>
    </source>
</evidence>
<dbReference type="Gene3D" id="2.60.120.260">
    <property type="entry name" value="Galactose-binding domain-like"/>
    <property type="match status" value="1"/>
</dbReference>
<dbReference type="InterPro" id="IPR008928">
    <property type="entry name" value="6-hairpin_glycosidase_sf"/>
</dbReference>
<dbReference type="PANTHER" id="PTHR31987">
    <property type="entry name" value="GLUTAMINASE A-RELATED"/>
    <property type="match status" value="1"/>
</dbReference>
<dbReference type="AlphaFoldDB" id="A0A9X2F586"/>
<comment type="caution">
    <text evidence="6">The sequence shown here is derived from an EMBL/GenBank/DDBJ whole genome shotgun (WGS) entry which is preliminary data.</text>
</comment>
<feature type="region of interest" description="Disordered" evidence="1">
    <location>
        <begin position="732"/>
        <end position="769"/>
    </location>
</feature>
<dbReference type="InterPro" id="IPR032515">
    <property type="entry name" value="DUF4964"/>
</dbReference>
<evidence type="ECO:0000259" key="5">
    <source>
        <dbReference type="Pfam" id="PF17168"/>
    </source>
</evidence>
<reference evidence="6" key="1">
    <citation type="submission" date="2022-06" db="EMBL/GenBank/DDBJ databases">
        <title>Aeoliella straminimaris, a novel planctomycete from sediments.</title>
        <authorList>
            <person name="Vitorino I.R."/>
            <person name="Lage O.M."/>
        </authorList>
    </citation>
    <scope>NUCLEOTIDE SEQUENCE</scope>
    <source>
        <strain evidence="6">ICT_H6.2</strain>
    </source>
</reference>
<dbReference type="InterPro" id="IPR033433">
    <property type="entry name" value="GtaA_N"/>
</dbReference>
<feature type="chain" id="PRO_5040998270" evidence="2">
    <location>
        <begin position="28"/>
        <end position="866"/>
    </location>
</feature>
<evidence type="ECO:0000259" key="3">
    <source>
        <dbReference type="Pfam" id="PF16334"/>
    </source>
</evidence>
<sequence>MRTNMMESSKTFLAALIFVAATTTALAQSGSSDQQSKWTPPAYPLVACDPYFSIWSRGKSIVDTDTTHWTGKPHRLASIARVDGKEYRLLGNTPSDLPALEQVGHKVLPTRSVFTLRGAGVEVVMTFTTPALPADIDLLSRPITYVSYQVRAVDGAMHDVQLMFGAAGEVAVNSPSQKVSAETVANDKNVVLRVGSVEQFVLGKSGDDLRIDWGYFYLAARDGMVQQAGIVEQDELNDLDLSQDDALATKHSEPIAGGELGLLMVLKPMRVNRSPQEQWLLLAYDDLYSIEFMHRKLRPYWRRNGLDGPGLVNESLRDYEELSKRCKEFDDQLVSDLVAAGGTQYADIACLAYRQCFAAGKFVADANGQPLQFSKENHSNGCIATSDVFYPMSPQFLLFGPSLAKSFVAPFMEYAKSDRWKFPFAPHDLGTYPKANGQVYGGGETSEENQMPVEECGNLLLLMGAIGKIDGNADFANEYWPTLVAWAEYLKKTGYDPESQLCTDDFAGHLAHNVNLSAKAICALGAFAQLCELRGDVKMAEEYRQVAKQYATQWIEEADDGDHFRLAFDAQDTWSQKYNLVWDRILGLGLFPDEVREKEMAYYRRVQNRYGLPLDNRREYTKLDWVLWTATLTQNEDDFKSLVRPVHRFLNETRDRAPMTDWYETKTGQKVGFTARPVVGGVFLPMLYDDQAWRKWAEQDETNAGGFADLPVPPEITVVVPAADTEPATWRYTTDAPQGDWQQADYDDSSWREGESGFGTPGTPGARIGTKWDSSDIWIRRDFDLPEIDRGKLVLHLHHDEDVEIYINGVLARKLEGYTGTYGPMPILAEALAALKPSGNVIAIHCHQTTGGQYIDAGLSLIDEEE</sequence>
<evidence type="ECO:0000256" key="2">
    <source>
        <dbReference type="SAM" id="SignalP"/>
    </source>
</evidence>
<gene>
    <name evidence="6" type="ORF">NG895_01120</name>
</gene>
<dbReference type="InterPro" id="IPR008979">
    <property type="entry name" value="Galactose-bd-like_sf"/>
</dbReference>
<dbReference type="Proteomes" id="UP001155241">
    <property type="component" value="Unassembled WGS sequence"/>
</dbReference>
<keyword evidence="7" id="KW-1185">Reference proteome</keyword>
<dbReference type="PANTHER" id="PTHR31987:SF1">
    <property type="entry name" value="GLUTAMINASE A"/>
    <property type="match status" value="1"/>
</dbReference>
<evidence type="ECO:0000256" key="1">
    <source>
        <dbReference type="SAM" id="MobiDB-lite"/>
    </source>
</evidence>
<dbReference type="SUPFAM" id="SSF49785">
    <property type="entry name" value="Galactose-binding domain-like"/>
    <property type="match status" value="1"/>
</dbReference>
<dbReference type="Pfam" id="PF16334">
    <property type="entry name" value="DUF4964"/>
    <property type="match status" value="1"/>
</dbReference>
<dbReference type="EMBL" id="JAMXLR010000004">
    <property type="protein sequence ID" value="MCO6042497.1"/>
    <property type="molecule type" value="Genomic_DNA"/>
</dbReference>
<evidence type="ECO:0000313" key="7">
    <source>
        <dbReference type="Proteomes" id="UP001155241"/>
    </source>
</evidence>
<feature type="domain" description="Glutaminase A N-terminal" evidence="5">
    <location>
        <begin position="110"/>
        <end position="336"/>
    </location>
</feature>
<proteinExistence type="predicted"/>
<feature type="domain" description="DUF4964" evidence="3">
    <location>
        <begin position="24"/>
        <end position="93"/>
    </location>
</feature>
<accession>A0A9X2F586</accession>
<organism evidence="6 7">
    <name type="scientific">Aeoliella straminimaris</name>
    <dbReference type="NCBI Taxonomy" id="2954799"/>
    <lineage>
        <taxon>Bacteria</taxon>
        <taxon>Pseudomonadati</taxon>
        <taxon>Planctomycetota</taxon>
        <taxon>Planctomycetia</taxon>
        <taxon>Pirellulales</taxon>
        <taxon>Lacipirellulaceae</taxon>
        <taxon>Aeoliella</taxon>
    </lineage>
</organism>